<keyword evidence="6" id="KW-0032">Aminotransferase</keyword>
<dbReference type="InterPro" id="IPR000653">
    <property type="entry name" value="DegT/StrS_aminotransferase"/>
</dbReference>
<dbReference type="GO" id="GO:0000271">
    <property type="term" value="P:polysaccharide biosynthetic process"/>
    <property type="evidence" value="ECO:0007669"/>
    <property type="project" value="TreeGrafter"/>
</dbReference>
<evidence type="ECO:0000313" key="7">
    <source>
        <dbReference type="Proteomes" id="UP001144256"/>
    </source>
</evidence>
<dbReference type="CDD" id="cd00616">
    <property type="entry name" value="AHBA_syn"/>
    <property type="match status" value="1"/>
</dbReference>
<dbReference type="Proteomes" id="UP001144256">
    <property type="component" value="Unassembled WGS sequence"/>
</dbReference>
<evidence type="ECO:0000256" key="1">
    <source>
        <dbReference type="ARBA" id="ARBA00022898"/>
    </source>
</evidence>
<dbReference type="PANTHER" id="PTHR30244:SF9">
    <property type="entry name" value="PROTEIN RV3402C"/>
    <property type="match status" value="1"/>
</dbReference>
<dbReference type="PANTHER" id="PTHR30244">
    <property type="entry name" value="TRANSAMINASE"/>
    <property type="match status" value="1"/>
</dbReference>
<dbReference type="PIRSF" id="PIRSF000390">
    <property type="entry name" value="PLP_StrS"/>
    <property type="match status" value="1"/>
</dbReference>
<sequence>MINVTKSYLPDINRFKYYIDKIYDSGWITNNGELLRNLEDKLKDYLGVDNIILVSNGTLALQVAYKMLSLKGEVITTPFSFVATTSSLVWEGLHPIYVDIEEETLNIDPDKIESSITANTSCIVPTHVFGNGCDIEKIEYIAKKNKLKVIYDAAHCFGVNYNGSSILNHGDVSIISFHATKIFHTIEGGALIVNNEEYFNKAREMINFGFNNGKVIELGINAKMSEFQAAMGLCILDDIDEIISKRKKTYEYYQKCLNRKSIKYQVINNKCSMNYCYFPIILKSEVELLKIRDKLIDNEIIPRRYFYPSLNTLPYVKNCSVMISEDISRRILCLPIYNSLERCEQDRIINIINNNIS</sequence>
<protein>
    <submittedName>
        <fullName evidence="6">Aminotransferase DegT</fullName>
    </submittedName>
</protein>
<name>A0A9W5YDU6_9FIRM</name>
<evidence type="ECO:0000256" key="3">
    <source>
        <dbReference type="PIRSR" id="PIRSR000390-1"/>
    </source>
</evidence>
<feature type="modified residue" description="N6-(pyridoxal phosphate)lysine" evidence="4">
    <location>
        <position position="181"/>
    </location>
</feature>
<comment type="similarity">
    <text evidence="2 5">Belongs to the DegT/DnrJ/EryC1 family.</text>
</comment>
<evidence type="ECO:0000256" key="2">
    <source>
        <dbReference type="ARBA" id="ARBA00037999"/>
    </source>
</evidence>
<evidence type="ECO:0000256" key="5">
    <source>
        <dbReference type="RuleBase" id="RU004508"/>
    </source>
</evidence>
<reference evidence="6" key="1">
    <citation type="submission" date="2022-06" db="EMBL/GenBank/DDBJ databases">
        <title>Vallitalea longa sp. nov., an anaerobic bacterium isolated from marine sediment.</title>
        <authorList>
            <person name="Hirano S."/>
            <person name="Terahara T."/>
            <person name="Mori K."/>
            <person name="Hamada M."/>
            <person name="Matsumoto R."/>
            <person name="Kobayashi T."/>
        </authorList>
    </citation>
    <scope>NUCLEOTIDE SEQUENCE</scope>
    <source>
        <strain evidence="6">SH18-1</strain>
    </source>
</reference>
<feature type="active site" description="Proton acceptor" evidence="3">
    <location>
        <position position="181"/>
    </location>
</feature>
<dbReference type="InterPro" id="IPR015421">
    <property type="entry name" value="PyrdxlP-dep_Trfase_major"/>
</dbReference>
<keyword evidence="6" id="KW-0808">Transferase</keyword>
<dbReference type="AlphaFoldDB" id="A0A9W5YDU6"/>
<organism evidence="6 7">
    <name type="scientific">Vallitalea longa</name>
    <dbReference type="NCBI Taxonomy" id="2936439"/>
    <lineage>
        <taxon>Bacteria</taxon>
        <taxon>Bacillati</taxon>
        <taxon>Bacillota</taxon>
        <taxon>Clostridia</taxon>
        <taxon>Lachnospirales</taxon>
        <taxon>Vallitaleaceae</taxon>
        <taxon>Vallitalea</taxon>
    </lineage>
</organism>
<evidence type="ECO:0000313" key="6">
    <source>
        <dbReference type="EMBL" id="GKX30821.1"/>
    </source>
</evidence>
<gene>
    <name evidence="6" type="primary">wbtI</name>
    <name evidence="6" type="ORF">SH1V18_33010</name>
</gene>
<dbReference type="GO" id="GO:0030170">
    <property type="term" value="F:pyridoxal phosphate binding"/>
    <property type="evidence" value="ECO:0007669"/>
    <property type="project" value="TreeGrafter"/>
</dbReference>
<dbReference type="Pfam" id="PF01041">
    <property type="entry name" value="DegT_DnrJ_EryC1"/>
    <property type="match status" value="1"/>
</dbReference>
<comment type="caution">
    <text evidence="6">The sequence shown here is derived from an EMBL/GenBank/DDBJ whole genome shotgun (WGS) entry which is preliminary data.</text>
</comment>
<dbReference type="EMBL" id="BRLB01000012">
    <property type="protein sequence ID" value="GKX30821.1"/>
    <property type="molecule type" value="Genomic_DNA"/>
</dbReference>
<keyword evidence="7" id="KW-1185">Reference proteome</keyword>
<dbReference type="RefSeq" id="WP_281817326.1">
    <property type="nucleotide sequence ID" value="NZ_BRLB01000012.1"/>
</dbReference>
<dbReference type="InterPro" id="IPR015424">
    <property type="entry name" value="PyrdxlP-dep_Trfase"/>
</dbReference>
<dbReference type="SUPFAM" id="SSF53383">
    <property type="entry name" value="PLP-dependent transferases"/>
    <property type="match status" value="1"/>
</dbReference>
<dbReference type="GO" id="GO:0008483">
    <property type="term" value="F:transaminase activity"/>
    <property type="evidence" value="ECO:0007669"/>
    <property type="project" value="UniProtKB-KW"/>
</dbReference>
<accession>A0A9W5YDU6</accession>
<proteinExistence type="inferred from homology"/>
<evidence type="ECO:0000256" key="4">
    <source>
        <dbReference type="PIRSR" id="PIRSR000390-2"/>
    </source>
</evidence>
<keyword evidence="1 4" id="KW-0663">Pyridoxal phosphate</keyword>
<dbReference type="Gene3D" id="3.40.640.10">
    <property type="entry name" value="Type I PLP-dependent aspartate aminotransferase-like (Major domain)"/>
    <property type="match status" value="1"/>
</dbReference>